<dbReference type="GeneID" id="88084334"/>
<name>K7S065_ACIA4</name>
<feature type="signal peptide" evidence="2">
    <location>
        <begin position="1"/>
        <end position="31"/>
    </location>
</feature>
<keyword evidence="1" id="KW-0812">Transmembrane</keyword>
<evidence type="ECO:0000313" key="4">
    <source>
        <dbReference type="Proteomes" id="UP000000214"/>
    </source>
</evidence>
<keyword evidence="2" id="KW-0732">Signal</keyword>
<evidence type="ECO:0008006" key="5">
    <source>
        <dbReference type="Google" id="ProtNLM"/>
    </source>
</evidence>
<gene>
    <name evidence="3" type="ordered locus">PACID_00760</name>
</gene>
<dbReference type="eggNOG" id="COG1657">
    <property type="taxonomic scope" value="Bacteria"/>
</dbReference>
<proteinExistence type="predicted"/>
<evidence type="ECO:0000313" key="3">
    <source>
        <dbReference type="EMBL" id="AFV87927.1"/>
    </source>
</evidence>
<keyword evidence="1" id="KW-0472">Membrane</keyword>
<feature type="transmembrane region" description="Helical" evidence="1">
    <location>
        <begin position="180"/>
        <end position="199"/>
    </location>
</feature>
<dbReference type="PATRIC" id="fig|1171373.8.peg.74"/>
<organism evidence="3 4">
    <name type="scientific">Acidipropionibacterium acidipropionici (strain ATCC 4875 / DSM 20272 / JCM 6432 / NBRC 12425 / NCIMB 8070 / 4)</name>
    <name type="common">Propionibacterium acidipropionici</name>
    <dbReference type="NCBI Taxonomy" id="1171373"/>
    <lineage>
        <taxon>Bacteria</taxon>
        <taxon>Bacillati</taxon>
        <taxon>Actinomycetota</taxon>
        <taxon>Actinomycetes</taxon>
        <taxon>Propionibacteriales</taxon>
        <taxon>Propionibacteriaceae</taxon>
        <taxon>Acidipropionibacterium</taxon>
    </lineage>
</organism>
<evidence type="ECO:0000256" key="1">
    <source>
        <dbReference type="SAM" id="Phobius"/>
    </source>
</evidence>
<sequence length="217" mass="23403">MTTPTRIPALMRLGLALIMALLLSTPTAALAASPTPSPTPSGPNQSQCTAQGGVWVIVDLPEATMAAGCATNPRNGQDALEQIGVTTTSTSKGLICELQGRPLDSCSKYKGFNKKTGKYWGYWHRDSPQAGWTYSKKGATNYQPQPGTIEGWRWGAKVQPRWRTEPMAAPAMPPHKAGPLPILITLGVIVVGAVAFWIWRRRTAGPRAAEETVGRRR</sequence>
<dbReference type="HOGENOM" id="CLU_076078_0_0_11"/>
<dbReference type="STRING" id="1171373.PACID_00760"/>
<feature type="chain" id="PRO_5003910212" description="Secreted protein" evidence="2">
    <location>
        <begin position="32"/>
        <end position="217"/>
    </location>
</feature>
<keyword evidence="1" id="KW-1133">Transmembrane helix</keyword>
<dbReference type="Proteomes" id="UP000000214">
    <property type="component" value="Chromosome"/>
</dbReference>
<dbReference type="AlphaFoldDB" id="K7S065"/>
<protein>
    <recommendedName>
        <fullName evidence="5">Secreted protein</fullName>
    </recommendedName>
</protein>
<accession>K7S065</accession>
<evidence type="ECO:0000256" key="2">
    <source>
        <dbReference type="SAM" id="SignalP"/>
    </source>
</evidence>
<reference evidence="3 4" key="1">
    <citation type="journal article" date="2012" name="BMC Genomics">
        <title>The genome sequence of Propionibacterium acidipropionici provides insights into its biotechnological and industrial potential.</title>
        <authorList>
            <person name="Parizzi L.P."/>
            <person name="Grassi M.C."/>
            <person name="Llerena L.A."/>
            <person name="Carazzolle M.F."/>
            <person name="Queiroz V.L."/>
            <person name="Lunardi I."/>
            <person name="Zeidler A.F."/>
            <person name="Teixeira P.J."/>
            <person name="Mieczkowski P."/>
            <person name="Rincones J."/>
            <person name="Pereira G.A."/>
        </authorList>
    </citation>
    <scope>NUCLEOTIDE SEQUENCE [LARGE SCALE GENOMIC DNA]</scope>
    <source>
        <strain evidence="4">ATCC 4875 / DSM 20272 / JCM 6432 / NBRC 12425 / NCIMB 8070</strain>
    </source>
</reference>
<dbReference type="EMBL" id="CP003493">
    <property type="protein sequence ID" value="AFV87927.1"/>
    <property type="molecule type" value="Genomic_DNA"/>
</dbReference>
<dbReference type="KEGG" id="pbo:PACID_00760"/>
<dbReference type="RefSeq" id="WP_015068844.1">
    <property type="nucleotide sequence ID" value="NC_019395.1"/>
</dbReference>